<reference evidence="1" key="1">
    <citation type="submission" date="2020-07" db="EMBL/GenBank/DDBJ databases">
        <title>Genome sequence and genetic diversity analysis of an under-domesticated orphan crop, white fonio (Digitaria exilis).</title>
        <authorList>
            <person name="Bennetzen J.L."/>
            <person name="Chen S."/>
            <person name="Ma X."/>
            <person name="Wang X."/>
            <person name="Yssel A.E.J."/>
            <person name="Chaluvadi S.R."/>
            <person name="Johnson M."/>
            <person name="Gangashetty P."/>
            <person name="Hamidou F."/>
            <person name="Sanogo M.D."/>
            <person name="Zwaenepoel A."/>
            <person name="Wallace J."/>
            <person name="Van De Peer Y."/>
            <person name="Van Deynze A."/>
        </authorList>
    </citation>
    <scope>NUCLEOTIDE SEQUENCE</scope>
    <source>
        <tissue evidence="1">Leaves</tissue>
    </source>
</reference>
<gene>
    <name evidence="1" type="ORF">HU200_067182</name>
</gene>
<dbReference type="EMBL" id="JACEFO010003289">
    <property type="protein sequence ID" value="KAF8642507.1"/>
    <property type="molecule type" value="Genomic_DNA"/>
</dbReference>
<evidence type="ECO:0000313" key="2">
    <source>
        <dbReference type="Proteomes" id="UP000636709"/>
    </source>
</evidence>
<dbReference type="AlphaFoldDB" id="A0A834ZZR0"/>
<sequence length="65" mass="7395">MLPGATMLAVGCLLCPFPGLTPSGRNLTALLPELWDLLASLYSHSIQEFFQLVRSTRRRRLRRRP</sequence>
<dbReference type="OrthoDB" id="638532at2759"/>
<protein>
    <submittedName>
        <fullName evidence="1">Uncharacterized protein</fullName>
    </submittedName>
</protein>
<name>A0A834ZZR0_9POAL</name>
<dbReference type="Proteomes" id="UP000636709">
    <property type="component" value="Unassembled WGS sequence"/>
</dbReference>
<organism evidence="1 2">
    <name type="scientific">Digitaria exilis</name>
    <dbReference type="NCBI Taxonomy" id="1010633"/>
    <lineage>
        <taxon>Eukaryota</taxon>
        <taxon>Viridiplantae</taxon>
        <taxon>Streptophyta</taxon>
        <taxon>Embryophyta</taxon>
        <taxon>Tracheophyta</taxon>
        <taxon>Spermatophyta</taxon>
        <taxon>Magnoliopsida</taxon>
        <taxon>Liliopsida</taxon>
        <taxon>Poales</taxon>
        <taxon>Poaceae</taxon>
        <taxon>PACMAD clade</taxon>
        <taxon>Panicoideae</taxon>
        <taxon>Panicodae</taxon>
        <taxon>Paniceae</taxon>
        <taxon>Anthephorinae</taxon>
        <taxon>Digitaria</taxon>
    </lineage>
</organism>
<comment type="caution">
    <text evidence="1">The sequence shown here is derived from an EMBL/GenBank/DDBJ whole genome shotgun (WGS) entry which is preliminary data.</text>
</comment>
<accession>A0A834ZZR0</accession>
<proteinExistence type="predicted"/>
<keyword evidence="2" id="KW-1185">Reference proteome</keyword>
<evidence type="ECO:0000313" key="1">
    <source>
        <dbReference type="EMBL" id="KAF8642507.1"/>
    </source>
</evidence>